<evidence type="ECO:0000256" key="6">
    <source>
        <dbReference type="ARBA" id="ARBA00023229"/>
    </source>
</evidence>
<evidence type="ECO:0000256" key="5">
    <source>
        <dbReference type="ARBA" id="ARBA00023014"/>
    </source>
</evidence>
<keyword evidence="6 7" id="KW-0414">Isoprene biosynthesis</keyword>
<name>A0A926HV94_9FIRM</name>
<evidence type="ECO:0000259" key="9">
    <source>
        <dbReference type="Pfam" id="PF26540"/>
    </source>
</evidence>
<evidence type="ECO:0000256" key="2">
    <source>
        <dbReference type="ARBA" id="ARBA00022723"/>
    </source>
</evidence>
<dbReference type="GO" id="GO:0051539">
    <property type="term" value="F:4 iron, 4 sulfur cluster binding"/>
    <property type="evidence" value="ECO:0007669"/>
    <property type="project" value="UniProtKB-UniRule"/>
</dbReference>
<evidence type="ECO:0000313" key="10">
    <source>
        <dbReference type="EMBL" id="MBC8537709.1"/>
    </source>
</evidence>
<dbReference type="Pfam" id="PF26540">
    <property type="entry name" value="GcpE_C"/>
    <property type="match status" value="1"/>
</dbReference>
<evidence type="ECO:0000256" key="3">
    <source>
        <dbReference type="ARBA" id="ARBA00023002"/>
    </source>
</evidence>
<dbReference type="PIRSF" id="PIRSF004640">
    <property type="entry name" value="IspG"/>
    <property type="match status" value="1"/>
</dbReference>
<dbReference type="NCBIfam" id="NF001540">
    <property type="entry name" value="PRK00366.1"/>
    <property type="match status" value="1"/>
</dbReference>
<dbReference type="AlphaFoldDB" id="A0A926HV94"/>
<keyword evidence="4 7" id="KW-0408">Iron</keyword>
<feature type="domain" description="IspG C-terminal" evidence="9">
    <location>
        <begin position="253"/>
        <end position="340"/>
    </location>
</feature>
<feature type="binding site" evidence="7">
    <location>
        <position position="292"/>
    </location>
    <ligand>
        <name>[4Fe-4S] cluster</name>
        <dbReference type="ChEBI" id="CHEBI:49883"/>
    </ligand>
</feature>
<dbReference type="InterPro" id="IPR058578">
    <property type="entry name" value="IspG_TIM"/>
</dbReference>
<sequence>MTRKVNIGGVIIGGGRPVAIQSMTNTDTADVEASVAQIAALQEAGCEIVRLSAYDIKSARAFRAIKDQTSIPLVADVHFDYKIAIAAMEAGADKVRINPGNIGSEDKVRQVVAAAKMHHVPLRVGANSGSIGKAYWDRPKHEALVESALENVRMLEKEHFQDIVISLKSSSVPETIRACRRLHEICEYPQHLGVTEAGIRETSVIKSSMGIGALLVDGIGDTIRVSITGDPVEEVRVAKDILRYSGVRPFGPEVVSCPTCARTRIDIEAMARRVGEMVKTIDVPLKIAVMGCAVNGPGEARDADIGIAGGNGEGLLFIKGAPYKKVKESELFSAFQELLEKILAEWA</sequence>
<comment type="function">
    <text evidence="7">Converts 2C-methyl-D-erythritol 2,4-cyclodiphosphate (ME-2,4cPP) into 1-hydroxy-2-methyl-2-(E)-butenyl 4-diphosphate.</text>
</comment>
<dbReference type="InterPro" id="IPR058579">
    <property type="entry name" value="IspG_C"/>
</dbReference>
<dbReference type="InterPro" id="IPR004588">
    <property type="entry name" value="IspG_bac-typ"/>
</dbReference>
<feature type="domain" description="IspG TIM-barrel" evidence="8">
    <location>
        <begin position="2"/>
        <end position="239"/>
    </location>
</feature>
<dbReference type="FunFam" id="3.20.20.20:FF:000001">
    <property type="entry name" value="4-hydroxy-3-methylbut-2-en-1-yl diphosphate synthase (flavodoxin)"/>
    <property type="match status" value="1"/>
</dbReference>
<dbReference type="InterPro" id="IPR045854">
    <property type="entry name" value="NO2/SO3_Rdtase_4Fe4S_sf"/>
</dbReference>
<dbReference type="InterPro" id="IPR016425">
    <property type="entry name" value="IspG_bac"/>
</dbReference>
<comment type="similarity">
    <text evidence="7">Belongs to the IspG family.</text>
</comment>
<dbReference type="GO" id="GO:0046429">
    <property type="term" value="F:4-hydroxy-3-methylbut-2-en-1-yl diphosphate synthase activity (ferredoxin)"/>
    <property type="evidence" value="ECO:0007669"/>
    <property type="project" value="UniProtKB-UniRule"/>
</dbReference>
<evidence type="ECO:0000256" key="7">
    <source>
        <dbReference type="HAMAP-Rule" id="MF_00159"/>
    </source>
</evidence>
<dbReference type="EMBL" id="JACRSS010000001">
    <property type="protein sequence ID" value="MBC8537709.1"/>
    <property type="molecule type" value="Genomic_DNA"/>
</dbReference>
<dbReference type="NCBIfam" id="TIGR00612">
    <property type="entry name" value="ispG_gcpE"/>
    <property type="match status" value="1"/>
</dbReference>
<dbReference type="InterPro" id="IPR011005">
    <property type="entry name" value="Dihydropteroate_synth-like_sf"/>
</dbReference>
<dbReference type="GO" id="GO:0141197">
    <property type="term" value="F:4-hydroxy-3-methylbut-2-enyl-diphosphate synthase activity (flavodoxin)"/>
    <property type="evidence" value="ECO:0007669"/>
    <property type="project" value="UniProtKB-EC"/>
</dbReference>
<keyword evidence="1 7" id="KW-0004">4Fe-4S</keyword>
<keyword evidence="3 7" id="KW-0560">Oxidoreductase</keyword>
<accession>A0A926HV94</accession>
<dbReference type="Gene3D" id="3.30.413.10">
    <property type="entry name" value="Sulfite Reductase Hemoprotein, domain 1"/>
    <property type="match status" value="1"/>
</dbReference>
<protein>
    <recommendedName>
        <fullName evidence="7">4-hydroxy-3-methylbut-2-en-1-yl diphosphate synthase (flavodoxin)</fullName>
        <ecNumber evidence="7">1.17.7.3</ecNumber>
    </recommendedName>
    <alternativeName>
        <fullName evidence="7">1-hydroxy-2-methyl-2-(E)-butenyl 4-diphosphate synthase</fullName>
    </alternativeName>
</protein>
<dbReference type="RefSeq" id="WP_249279583.1">
    <property type="nucleotide sequence ID" value="NZ_JACRSS010000001.1"/>
</dbReference>
<proteinExistence type="inferred from homology"/>
<feature type="binding site" evidence="7">
    <location>
        <position position="260"/>
    </location>
    <ligand>
        <name>[4Fe-4S] cluster</name>
        <dbReference type="ChEBI" id="CHEBI:49883"/>
    </ligand>
</feature>
<evidence type="ECO:0000259" key="8">
    <source>
        <dbReference type="Pfam" id="PF04551"/>
    </source>
</evidence>
<dbReference type="Gene3D" id="3.20.20.20">
    <property type="entry name" value="Dihydropteroate synthase-like"/>
    <property type="match status" value="1"/>
</dbReference>
<comment type="catalytic activity">
    <reaction evidence="7">
        <text>(2E)-4-hydroxy-3-methylbut-2-enyl diphosphate + oxidized [flavodoxin] + H2O + 2 H(+) = 2-C-methyl-D-erythritol 2,4-cyclic diphosphate + reduced [flavodoxin]</text>
        <dbReference type="Rhea" id="RHEA:43604"/>
        <dbReference type="Rhea" id="RHEA-COMP:10622"/>
        <dbReference type="Rhea" id="RHEA-COMP:10623"/>
        <dbReference type="ChEBI" id="CHEBI:15377"/>
        <dbReference type="ChEBI" id="CHEBI:15378"/>
        <dbReference type="ChEBI" id="CHEBI:57618"/>
        <dbReference type="ChEBI" id="CHEBI:58210"/>
        <dbReference type="ChEBI" id="CHEBI:58483"/>
        <dbReference type="ChEBI" id="CHEBI:128753"/>
        <dbReference type="EC" id="1.17.7.3"/>
    </reaction>
</comment>
<dbReference type="PANTHER" id="PTHR30454">
    <property type="entry name" value="4-HYDROXY-3-METHYLBUT-2-EN-1-YL DIPHOSPHATE SYNTHASE"/>
    <property type="match status" value="1"/>
</dbReference>
<feature type="binding site" evidence="7">
    <location>
        <position position="257"/>
    </location>
    <ligand>
        <name>[4Fe-4S] cluster</name>
        <dbReference type="ChEBI" id="CHEBI:49883"/>
    </ligand>
</feature>
<dbReference type="GO" id="GO:0005506">
    <property type="term" value="F:iron ion binding"/>
    <property type="evidence" value="ECO:0007669"/>
    <property type="project" value="InterPro"/>
</dbReference>
<comment type="caution">
    <text evidence="10">The sequence shown here is derived from an EMBL/GenBank/DDBJ whole genome shotgun (WGS) entry which is preliminary data.</text>
</comment>
<dbReference type="HAMAP" id="MF_00159">
    <property type="entry name" value="IspG"/>
    <property type="match status" value="1"/>
</dbReference>
<evidence type="ECO:0000256" key="4">
    <source>
        <dbReference type="ARBA" id="ARBA00023004"/>
    </source>
</evidence>
<dbReference type="GO" id="GO:0019288">
    <property type="term" value="P:isopentenyl diphosphate biosynthetic process, methylerythritol 4-phosphate pathway"/>
    <property type="evidence" value="ECO:0007669"/>
    <property type="project" value="UniProtKB-UniRule"/>
</dbReference>
<keyword evidence="5 7" id="KW-0411">Iron-sulfur</keyword>
<dbReference type="SUPFAM" id="SSF51717">
    <property type="entry name" value="Dihydropteroate synthetase-like"/>
    <property type="match status" value="1"/>
</dbReference>
<reference evidence="10" key="1">
    <citation type="submission" date="2020-08" db="EMBL/GenBank/DDBJ databases">
        <title>Genome public.</title>
        <authorList>
            <person name="Liu C."/>
            <person name="Sun Q."/>
        </authorList>
    </citation>
    <scope>NUCLEOTIDE SEQUENCE</scope>
    <source>
        <strain evidence="10">NSJ-63</strain>
    </source>
</reference>
<dbReference type="SUPFAM" id="SSF56014">
    <property type="entry name" value="Nitrite and sulphite reductase 4Fe-4S domain-like"/>
    <property type="match status" value="1"/>
</dbReference>
<gene>
    <name evidence="7 10" type="primary">ispG</name>
    <name evidence="10" type="synonym">gcpE</name>
    <name evidence="10" type="ORF">H8693_02030</name>
</gene>
<organism evidence="10 11">
    <name type="scientific">Guopingia tenuis</name>
    <dbReference type="NCBI Taxonomy" id="2763656"/>
    <lineage>
        <taxon>Bacteria</taxon>
        <taxon>Bacillati</taxon>
        <taxon>Bacillota</taxon>
        <taxon>Clostridia</taxon>
        <taxon>Christensenellales</taxon>
        <taxon>Christensenellaceae</taxon>
        <taxon>Guopingia</taxon>
    </lineage>
</organism>
<dbReference type="PANTHER" id="PTHR30454:SF0">
    <property type="entry name" value="4-HYDROXY-3-METHYLBUT-2-EN-1-YL DIPHOSPHATE SYNTHASE (FERREDOXIN), CHLOROPLASTIC"/>
    <property type="match status" value="1"/>
</dbReference>
<dbReference type="EC" id="1.17.7.3" evidence="7"/>
<comment type="cofactor">
    <cofactor evidence="7">
        <name>[4Fe-4S] cluster</name>
        <dbReference type="ChEBI" id="CHEBI:49883"/>
    </cofactor>
    <text evidence="7">Binds 1 [4Fe-4S] cluster.</text>
</comment>
<evidence type="ECO:0000256" key="1">
    <source>
        <dbReference type="ARBA" id="ARBA00022485"/>
    </source>
</evidence>
<keyword evidence="11" id="KW-1185">Reference proteome</keyword>
<dbReference type="Pfam" id="PF04551">
    <property type="entry name" value="GcpE"/>
    <property type="match status" value="1"/>
</dbReference>
<keyword evidence="2 7" id="KW-0479">Metal-binding</keyword>
<comment type="pathway">
    <text evidence="7">Isoprenoid biosynthesis; isopentenyl diphosphate biosynthesis via DXP pathway; isopentenyl diphosphate from 1-deoxy-D-xylulose 5-phosphate: step 5/6.</text>
</comment>
<feature type="binding site" evidence="7">
    <location>
        <position position="299"/>
    </location>
    <ligand>
        <name>[4Fe-4S] cluster</name>
        <dbReference type="ChEBI" id="CHEBI:49883"/>
    </ligand>
</feature>
<evidence type="ECO:0000313" key="11">
    <source>
        <dbReference type="Proteomes" id="UP000617951"/>
    </source>
</evidence>
<dbReference type="GO" id="GO:0016114">
    <property type="term" value="P:terpenoid biosynthetic process"/>
    <property type="evidence" value="ECO:0007669"/>
    <property type="project" value="InterPro"/>
</dbReference>
<dbReference type="Proteomes" id="UP000617951">
    <property type="component" value="Unassembled WGS sequence"/>
</dbReference>